<comment type="cofactor">
    <cofactor evidence="1">
        <name>pyridoxal 5'-phosphate</name>
        <dbReference type="ChEBI" id="CHEBI:597326"/>
    </cofactor>
</comment>
<evidence type="ECO:0000256" key="7">
    <source>
        <dbReference type="ARBA" id="ARBA00025785"/>
    </source>
</evidence>
<dbReference type="AlphaFoldDB" id="A0A816ECH9"/>
<dbReference type="Gene3D" id="3.40.640.10">
    <property type="entry name" value="Type I PLP-dependent aspartate aminotransferase-like (Major domain)"/>
    <property type="match status" value="1"/>
</dbReference>
<evidence type="ECO:0000256" key="3">
    <source>
        <dbReference type="ARBA" id="ARBA00022576"/>
    </source>
</evidence>
<dbReference type="PANTHER" id="PTHR11751:SF29">
    <property type="entry name" value="ALANINE TRANSAMINASE"/>
    <property type="match status" value="1"/>
</dbReference>
<dbReference type="Gene3D" id="3.90.1150.10">
    <property type="entry name" value="Aspartate Aminotransferase, domain 1"/>
    <property type="match status" value="1"/>
</dbReference>
<evidence type="ECO:0000256" key="6">
    <source>
        <dbReference type="ARBA" id="ARBA00025708"/>
    </source>
</evidence>
<dbReference type="InterPro" id="IPR015424">
    <property type="entry name" value="PyrdxlP-dep_Trfase"/>
</dbReference>
<keyword evidence="12" id="KW-1185">Reference proteome</keyword>
<keyword evidence="4" id="KW-0808">Transferase</keyword>
<keyword evidence="3" id="KW-0032">Aminotransferase</keyword>
<proteinExistence type="inferred from homology"/>
<feature type="domain" description="Aminotransferase class I/classII large" evidence="10">
    <location>
        <begin position="2"/>
        <end position="220"/>
    </location>
</feature>
<comment type="subunit">
    <text evidence="2">Homodimer.</text>
</comment>
<comment type="caution">
    <text evidence="11">The sequence shown here is derived from an EMBL/GenBank/DDBJ whole genome shotgun (WGS) entry which is preliminary data.</text>
</comment>
<evidence type="ECO:0000256" key="4">
    <source>
        <dbReference type="ARBA" id="ARBA00022679"/>
    </source>
</evidence>
<name>A0A816ECH9_ADIRI</name>
<dbReference type="FunFam" id="3.90.1150.10:FF:000010">
    <property type="entry name" value="Alanine aminotransferase 2"/>
    <property type="match status" value="1"/>
</dbReference>
<dbReference type="Proteomes" id="UP000663828">
    <property type="component" value="Unassembled WGS sequence"/>
</dbReference>
<dbReference type="EMBL" id="CAJNOR010010068">
    <property type="protein sequence ID" value="CAF1650860.1"/>
    <property type="molecule type" value="Genomic_DNA"/>
</dbReference>
<dbReference type="GO" id="GO:0004021">
    <property type="term" value="F:L-alanine:2-oxoglutarate aminotransferase activity"/>
    <property type="evidence" value="ECO:0007669"/>
    <property type="project" value="UniProtKB-EC"/>
</dbReference>
<dbReference type="InterPro" id="IPR045088">
    <property type="entry name" value="ALAT1/2-like"/>
</dbReference>
<dbReference type="Pfam" id="PF00155">
    <property type="entry name" value="Aminotran_1_2"/>
    <property type="match status" value="1"/>
</dbReference>
<evidence type="ECO:0000313" key="12">
    <source>
        <dbReference type="Proteomes" id="UP000663828"/>
    </source>
</evidence>
<keyword evidence="5" id="KW-0663">Pyridoxal phosphate</keyword>
<protein>
    <recommendedName>
        <fullName evidence="8">alanine transaminase</fullName>
        <ecNumber evidence="8">2.6.1.2</ecNumber>
    </recommendedName>
</protein>
<evidence type="ECO:0000256" key="9">
    <source>
        <dbReference type="ARBA" id="ARBA00047412"/>
    </source>
</evidence>
<evidence type="ECO:0000256" key="8">
    <source>
        <dbReference type="ARBA" id="ARBA00026106"/>
    </source>
</evidence>
<dbReference type="InterPro" id="IPR015421">
    <property type="entry name" value="PyrdxlP-dep_Trfase_major"/>
</dbReference>
<evidence type="ECO:0000256" key="1">
    <source>
        <dbReference type="ARBA" id="ARBA00001933"/>
    </source>
</evidence>
<evidence type="ECO:0000313" key="11">
    <source>
        <dbReference type="EMBL" id="CAF1650860.1"/>
    </source>
</evidence>
<evidence type="ECO:0000256" key="2">
    <source>
        <dbReference type="ARBA" id="ARBA00011738"/>
    </source>
</evidence>
<comment type="catalytic activity">
    <reaction evidence="9">
        <text>L-alanine + 2-oxoglutarate = pyruvate + L-glutamate</text>
        <dbReference type="Rhea" id="RHEA:19453"/>
        <dbReference type="ChEBI" id="CHEBI:15361"/>
        <dbReference type="ChEBI" id="CHEBI:16810"/>
        <dbReference type="ChEBI" id="CHEBI:29985"/>
        <dbReference type="ChEBI" id="CHEBI:57972"/>
        <dbReference type="EC" id="2.6.1.2"/>
    </reaction>
</comment>
<dbReference type="EC" id="2.6.1.2" evidence="8"/>
<dbReference type="InterPro" id="IPR015422">
    <property type="entry name" value="PyrdxlP-dep_Trfase_small"/>
</dbReference>
<dbReference type="GO" id="GO:0030170">
    <property type="term" value="F:pyridoxal phosphate binding"/>
    <property type="evidence" value="ECO:0007669"/>
    <property type="project" value="InterPro"/>
</dbReference>
<dbReference type="UniPathway" id="UPA00528">
    <property type="reaction ID" value="UER00586"/>
</dbReference>
<dbReference type="GO" id="GO:0042853">
    <property type="term" value="P:L-alanine catabolic process"/>
    <property type="evidence" value="ECO:0007669"/>
    <property type="project" value="UniProtKB-UniPathway"/>
</dbReference>
<evidence type="ECO:0000256" key="5">
    <source>
        <dbReference type="ARBA" id="ARBA00022898"/>
    </source>
</evidence>
<evidence type="ECO:0000259" key="10">
    <source>
        <dbReference type="Pfam" id="PF00155"/>
    </source>
</evidence>
<dbReference type="SUPFAM" id="SSF53383">
    <property type="entry name" value="PLP-dependent transferases"/>
    <property type="match status" value="1"/>
</dbReference>
<feature type="non-terminal residue" evidence="11">
    <location>
        <position position="1"/>
    </location>
</feature>
<accession>A0A816ECH9</accession>
<comment type="pathway">
    <text evidence="6">Amino-acid degradation; L-alanine degradation via transaminase pathway; pyruvate from L-alanine: step 1/1.</text>
</comment>
<organism evidence="11 12">
    <name type="scientific">Adineta ricciae</name>
    <name type="common">Rotifer</name>
    <dbReference type="NCBI Taxonomy" id="249248"/>
    <lineage>
        <taxon>Eukaryota</taxon>
        <taxon>Metazoa</taxon>
        <taxon>Spiralia</taxon>
        <taxon>Gnathifera</taxon>
        <taxon>Rotifera</taxon>
        <taxon>Eurotatoria</taxon>
        <taxon>Bdelloidea</taxon>
        <taxon>Adinetida</taxon>
        <taxon>Adinetidae</taxon>
        <taxon>Adineta</taxon>
    </lineage>
</organism>
<comment type="similarity">
    <text evidence="7">Belongs to the class-I pyridoxal-phosphate-dependent aminotransferase family. Alanine aminotransferase subfamily.</text>
</comment>
<dbReference type="InterPro" id="IPR004839">
    <property type="entry name" value="Aminotransferase_I/II_large"/>
</dbReference>
<gene>
    <name evidence="11" type="ORF">XAT740_LOCUS54938</name>
</gene>
<dbReference type="PANTHER" id="PTHR11751">
    <property type="entry name" value="ALANINE AMINOTRANSFERASE"/>
    <property type="match status" value="1"/>
</dbReference>
<reference evidence="11" key="1">
    <citation type="submission" date="2021-02" db="EMBL/GenBank/DDBJ databases">
        <authorList>
            <person name="Nowell W R."/>
        </authorList>
    </citation>
    <scope>NUCLEOTIDE SEQUENCE</scope>
</reference>
<sequence>HKHNLFLLADEVYQENVHSLDSKFVSFKKILMDLGSPYNQMQIASFHSASKGWHCESGFRGGYFEIINLDKDVEAQVNKLVSVSLCSNTWGQAVMGAIVNPPKEGEPSYQLYKRERSMMADRLQEQAILINELFNSMEGIICNPVKGGMFAFPRVEIPCKAIKYAKSKGMTPDNFYCVELLENTGICVLPGSIFKQRQGTYHFRTNILLSAHQIKDMAEKFRTFHVSFMHRWK</sequence>